<name>A0AAE0KDH5_9PEZI</name>
<evidence type="ECO:0000256" key="1">
    <source>
        <dbReference type="SAM" id="MobiDB-lite"/>
    </source>
</evidence>
<reference evidence="2" key="1">
    <citation type="journal article" date="2023" name="Mol. Phylogenet. Evol.">
        <title>Genome-scale phylogeny and comparative genomics of the fungal order Sordariales.</title>
        <authorList>
            <person name="Hensen N."/>
            <person name="Bonometti L."/>
            <person name="Westerberg I."/>
            <person name="Brannstrom I.O."/>
            <person name="Guillou S."/>
            <person name="Cros-Aarteil S."/>
            <person name="Calhoun S."/>
            <person name="Haridas S."/>
            <person name="Kuo A."/>
            <person name="Mondo S."/>
            <person name="Pangilinan J."/>
            <person name="Riley R."/>
            <person name="LaButti K."/>
            <person name="Andreopoulos B."/>
            <person name="Lipzen A."/>
            <person name="Chen C."/>
            <person name="Yan M."/>
            <person name="Daum C."/>
            <person name="Ng V."/>
            <person name="Clum A."/>
            <person name="Steindorff A."/>
            <person name="Ohm R.A."/>
            <person name="Martin F."/>
            <person name="Silar P."/>
            <person name="Natvig D.O."/>
            <person name="Lalanne C."/>
            <person name="Gautier V."/>
            <person name="Ament-Velasquez S.L."/>
            <person name="Kruys A."/>
            <person name="Hutchinson M.I."/>
            <person name="Powell A.J."/>
            <person name="Barry K."/>
            <person name="Miller A.N."/>
            <person name="Grigoriev I.V."/>
            <person name="Debuchy R."/>
            <person name="Gladieux P."/>
            <person name="Hiltunen Thoren M."/>
            <person name="Johannesson H."/>
        </authorList>
    </citation>
    <scope>NUCLEOTIDE SEQUENCE</scope>
    <source>
        <strain evidence="2">CBS 232.78</strain>
    </source>
</reference>
<comment type="caution">
    <text evidence="2">The sequence shown here is derived from an EMBL/GenBank/DDBJ whole genome shotgun (WGS) entry which is preliminary data.</text>
</comment>
<dbReference type="AlphaFoldDB" id="A0AAE0KDH5"/>
<accession>A0AAE0KDH5</accession>
<feature type="region of interest" description="Disordered" evidence="1">
    <location>
        <begin position="74"/>
        <end position="102"/>
    </location>
</feature>
<protein>
    <submittedName>
        <fullName evidence="2">Uncharacterized protein</fullName>
    </submittedName>
</protein>
<proteinExistence type="predicted"/>
<organism evidence="2 3">
    <name type="scientific">Podospora didyma</name>
    <dbReference type="NCBI Taxonomy" id="330526"/>
    <lineage>
        <taxon>Eukaryota</taxon>
        <taxon>Fungi</taxon>
        <taxon>Dikarya</taxon>
        <taxon>Ascomycota</taxon>
        <taxon>Pezizomycotina</taxon>
        <taxon>Sordariomycetes</taxon>
        <taxon>Sordariomycetidae</taxon>
        <taxon>Sordariales</taxon>
        <taxon>Podosporaceae</taxon>
        <taxon>Podospora</taxon>
    </lineage>
</organism>
<sequence>MAMLRIWAVDASCPGANASNAQPAGLLVLQRICRPSKIITTMILRQHPQPTRLSLGIPRTVEQPDHASACLFPPPNIRQPLDDASPQARRCRQDPPYRGPPEGRYSAICDTFTHMGWRRSCLR</sequence>
<keyword evidence="3" id="KW-1185">Reference proteome</keyword>
<evidence type="ECO:0000313" key="3">
    <source>
        <dbReference type="Proteomes" id="UP001285441"/>
    </source>
</evidence>
<reference evidence="2" key="2">
    <citation type="submission" date="2023-06" db="EMBL/GenBank/DDBJ databases">
        <authorList>
            <consortium name="Lawrence Berkeley National Laboratory"/>
            <person name="Haridas S."/>
            <person name="Hensen N."/>
            <person name="Bonometti L."/>
            <person name="Westerberg I."/>
            <person name="Brannstrom I.O."/>
            <person name="Guillou S."/>
            <person name="Cros-Aarteil S."/>
            <person name="Calhoun S."/>
            <person name="Kuo A."/>
            <person name="Mondo S."/>
            <person name="Pangilinan J."/>
            <person name="Riley R."/>
            <person name="LaButti K."/>
            <person name="Andreopoulos B."/>
            <person name="Lipzen A."/>
            <person name="Chen C."/>
            <person name="Yanf M."/>
            <person name="Daum C."/>
            <person name="Ng V."/>
            <person name="Clum A."/>
            <person name="Steindorff A."/>
            <person name="Ohm R."/>
            <person name="Martin F."/>
            <person name="Silar P."/>
            <person name="Natvig D."/>
            <person name="Lalanne C."/>
            <person name="Gautier V."/>
            <person name="Ament-velasquez S.L."/>
            <person name="Kruys A."/>
            <person name="Hutchinson M.I."/>
            <person name="Powell A.J."/>
            <person name="Barry K."/>
            <person name="Miller A.N."/>
            <person name="Grigoriev I.V."/>
            <person name="Debuchy R."/>
            <person name="Gladieux P."/>
            <person name="Thoren M.H."/>
            <person name="Johannesson H."/>
        </authorList>
    </citation>
    <scope>NUCLEOTIDE SEQUENCE</scope>
    <source>
        <strain evidence="2">CBS 232.78</strain>
    </source>
</reference>
<gene>
    <name evidence="2" type="ORF">B0H63DRAFT_562741</name>
</gene>
<dbReference type="EMBL" id="JAULSW010000007">
    <property type="protein sequence ID" value="KAK3374718.1"/>
    <property type="molecule type" value="Genomic_DNA"/>
</dbReference>
<dbReference type="Proteomes" id="UP001285441">
    <property type="component" value="Unassembled WGS sequence"/>
</dbReference>
<evidence type="ECO:0000313" key="2">
    <source>
        <dbReference type="EMBL" id="KAK3374718.1"/>
    </source>
</evidence>